<comment type="caution">
    <text evidence="1">The sequence shown here is derived from an EMBL/GenBank/DDBJ whole genome shotgun (WGS) entry which is preliminary data.</text>
</comment>
<organism evidence="1 2">
    <name type="scientific">Naganishia friedmannii</name>
    <dbReference type="NCBI Taxonomy" id="89922"/>
    <lineage>
        <taxon>Eukaryota</taxon>
        <taxon>Fungi</taxon>
        <taxon>Dikarya</taxon>
        <taxon>Basidiomycota</taxon>
        <taxon>Agaricomycotina</taxon>
        <taxon>Tremellomycetes</taxon>
        <taxon>Filobasidiales</taxon>
        <taxon>Filobasidiaceae</taxon>
        <taxon>Naganishia</taxon>
    </lineage>
</organism>
<name>A0ACC2VTJ4_9TREE</name>
<gene>
    <name evidence="1" type="ORF">QFC21_002841</name>
</gene>
<reference evidence="1" key="1">
    <citation type="submission" date="2023-04" db="EMBL/GenBank/DDBJ databases">
        <title>Draft Genome sequencing of Naganishia species isolated from polar environments using Oxford Nanopore Technology.</title>
        <authorList>
            <person name="Leo P."/>
            <person name="Venkateswaran K."/>
        </authorList>
    </citation>
    <scope>NUCLEOTIDE SEQUENCE</scope>
    <source>
        <strain evidence="1">MNA-CCFEE 5423</strain>
    </source>
</reference>
<proteinExistence type="predicted"/>
<accession>A0ACC2VTJ4</accession>
<evidence type="ECO:0000313" key="2">
    <source>
        <dbReference type="Proteomes" id="UP001227268"/>
    </source>
</evidence>
<protein>
    <submittedName>
        <fullName evidence="1">Uncharacterized protein</fullName>
    </submittedName>
</protein>
<keyword evidence="2" id="KW-1185">Reference proteome</keyword>
<sequence>MPFQIDPDVLDIDIPILPRVRTVQPPAHDRDSANMDIPILFRLKCRIQAPPAGTYSKRDAFRVPPSTPVYWSEEMERESSGKTHGEVGVNDGDEDAWVVLSERARLFGRVDMDEMTA</sequence>
<evidence type="ECO:0000313" key="1">
    <source>
        <dbReference type="EMBL" id="KAJ9102441.1"/>
    </source>
</evidence>
<dbReference type="Proteomes" id="UP001227268">
    <property type="component" value="Unassembled WGS sequence"/>
</dbReference>
<dbReference type="EMBL" id="JASBWT010000008">
    <property type="protein sequence ID" value="KAJ9102441.1"/>
    <property type="molecule type" value="Genomic_DNA"/>
</dbReference>